<feature type="compositionally biased region" description="Polar residues" evidence="6">
    <location>
        <begin position="203"/>
        <end position="217"/>
    </location>
</feature>
<keyword evidence="9" id="KW-1185">Reference proteome</keyword>
<name>A0A8J6BBZ0_ZIZPA</name>
<evidence type="ECO:0000256" key="5">
    <source>
        <dbReference type="ARBA" id="ARBA00023242"/>
    </source>
</evidence>
<dbReference type="FunFam" id="2.30.29.30:FF:000353">
    <property type="entry name" value="Nuclear pore complex protein NUP50A"/>
    <property type="match status" value="1"/>
</dbReference>
<dbReference type="PANTHER" id="PTHR23138:SF142">
    <property type="entry name" value="RAN-BINDING PROTEIN 3B-RELATED"/>
    <property type="match status" value="1"/>
</dbReference>
<keyword evidence="4" id="KW-0653">Protein transport</keyword>
<dbReference type="InterPro" id="IPR045255">
    <property type="entry name" value="RanBP1-like"/>
</dbReference>
<keyword evidence="2" id="KW-0509">mRNA transport</keyword>
<evidence type="ECO:0000313" key="8">
    <source>
        <dbReference type="EMBL" id="KAG8085272.1"/>
    </source>
</evidence>
<evidence type="ECO:0000256" key="3">
    <source>
        <dbReference type="ARBA" id="ARBA00023010"/>
    </source>
</evidence>
<feature type="compositionally biased region" description="Basic residues" evidence="6">
    <location>
        <begin position="1"/>
        <end position="11"/>
    </location>
</feature>
<evidence type="ECO:0000256" key="2">
    <source>
        <dbReference type="ARBA" id="ARBA00022816"/>
    </source>
</evidence>
<comment type="caution">
    <text evidence="8">The sequence shown here is derived from an EMBL/GenBank/DDBJ whole genome shotgun (WGS) entry which is preliminary data.</text>
</comment>
<feature type="compositionally biased region" description="Basic and acidic residues" evidence="6">
    <location>
        <begin position="170"/>
        <end position="202"/>
    </location>
</feature>
<feature type="domain" description="RanBD1" evidence="7">
    <location>
        <begin position="285"/>
        <end position="410"/>
    </location>
</feature>
<dbReference type="InterPro" id="IPR000156">
    <property type="entry name" value="Ran_bind_dom"/>
</dbReference>
<dbReference type="EMBL" id="JAAALK010000082">
    <property type="protein sequence ID" value="KAG8085272.1"/>
    <property type="molecule type" value="Genomic_DNA"/>
</dbReference>
<evidence type="ECO:0000256" key="4">
    <source>
        <dbReference type="ARBA" id="ARBA00023132"/>
    </source>
</evidence>
<feature type="compositionally biased region" description="Low complexity" evidence="6">
    <location>
        <begin position="14"/>
        <end position="25"/>
    </location>
</feature>
<dbReference type="OrthoDB" id="185618at2759"/>
<gene>
    <name evidence="8" type="ORF">GUJ93_ZPchr0010g10035</name>
</gene>
<protein>
    <recommendedName>
        <fullName evidence="7">RanBD1 domain-containing protein</fullName>
    </recommendedName>
</protein>
<evidence type="ECO:0000256" key="6">
    <source>
        <dbReference type="SAM" id="MobiDB-lite"/>
    </source>
</evidence>
<feature type="compositionally biased region" description="Polar residues" evidence="6">
    <location>
        <begin position="30"/>
        <end position="57"/>
    </location>
</feature>
<dbReference type="GO" id="GO:0051028">
    <property type="term" value="P:mRNA transport"/>
    <property type="evidence" value="ECO:0007669"/>
    <property type="project" value="UniProtKB-KW"/>
</dbReference>
<feature type="compositionally biased region" description="Basic and acidic residues" evidence="6">
    <location>
        <begin position="88"/>
        <end position="101"/>
    </location>
</feature>
<feature type="region of interest" description="Disordered" evidence="6">
    <location>
        <begin position="1"/>
        <end position="217"/>
    </location>
</feature>
<keyword evidence="4" id="KW-0906">Nuclear pore complex</keyword>
<dbReference type="CDD" id="cd13169">
    <property type="entry name" value="RanBD_NUP50_plant"/>
    <property type="match status" value="1"/>
</dbReference>
<organism evidence="8 9">
    <name type="scientific">Zizania palustris</name>
    <name type="common">Northern wild rice</name>
    <dbReference type="NCBI Taxonomy" id="103762"/>
    <lineage>
        <taxon>Eukaryota</taxon>
        <taxon>Viridiplantae</taxon>
        <taxon>Streptophyta</taxon>
        <taxon>Embryophyta</taxon>
        <taxon>Tracheophyta</taxon>
        <taxon>Spermatophyta</taxon>
        <taxon>Magnoliopsida</taxon>
        <taxon>Liliopsida</taxon>
        <taxon>Poales</taxon>
        <taxon>Poaceae</taxon>
        <taxon>BOP clade</taxon>
        <taxon>Oryzoideae</taxon>
        <taxon>Oryzeae</taxon>
        <taxon>Zizaniinae</taxon>
        <taxon>Zizania</taxon>
    </lineage>
</organism>
<evidence type="ECO:0000313" key="9">
    <source>
        <dbReference type="Proteomes" id="UP000729402"/>
    </source>
</evidence>
<accession>A0A8J6BBZ0</accession>
<evidence type="ECO:0000259" key="7">
    <source>
        <dbReference type="PROSITE" id="PS50196"/>
    </source>
</evidence>
<dbReference type="AlphaFoldDB" id="A0A8J6BBZ0"/>
<feature type="compositionally biased region" description="Polar residues" evidence="6">
    <location>
        <begin position="70"/>
        <end position="82"/>
    </location>
</feature>
<evidence type="ECO:0000256" key="1">
    <source>
        <dbReference type="ARBA" id="ARBA00004567"/>
    </source>
</evidence>
<dbReference type="GO" id="GO:0015031">
    <property type="term" value="P:protein transport"/>
    <property type="evidence" value="ECO:0007669"/>
    <property type="project" value="UniProtKB-KW"/>
</dbReference>
<keyword evidence="2" id="KW-0813">Transport</keyword>
<comment type="subcellular location">
    <subcellularLocation>
        <location evidence="1">Nucleus</location>
        <location evidence="1">Nuclear pore complex</location>
    </subcellularLocation>
</comment>
<keyword evidence="5" id="KW-0539">Nucleus</keyword>
<sequence>MATRRIVKVRRQQPSSAPSSNPFSAIRLTPSDTGAQASIPVSESQPSDVMTANVKDSCSSEKADEGSNGSGKDTSSADNSAGSGEIAEIQKDESPLKESDNKTNSSDPSEALPQPVEPNYEAKDTGDGSGEDKVVVVEAKEDNSKTSDVKDKPTEEGDAEEQNGVNEAGGEDKISKGDADKKDGDEPEMKDGTSEEKKDVDNKGQSSSPTPLFSFKNLSSGQNAFTGLAGTGFSASSFLFGSASKETSSTPLFGIKTDGSSFPSFNIGASNNGNSSSPVLATSAEAPKKFAMPEGPVQTGEENEKAVFTADSALYEYLDGGWKERGKGELKLNIPESGSERSRLVMRAKGNYRLILNASLYKDMSLKDMDKKGVTFACMNSIGDSQSALVTFALKFRDTGIRDEFKAAVEMHKAGKASDMLKTPENSPEASHD</sequence>
<reference evidence="8" key="1">
    <citation type="journal article" date="2021" name="bioRxiv">
        <title>Whole Genome Assembly and Annotation of Northern Wild Rice, Zizania palustris L., Supports a Whole Genome Duplication in the Zizania Genus.</title>
        <authorList>
            <person name="Haas M."/>
            <person name="Kono T."/>
            <person name="Macchietto M."/>
            <person name="Millas R."/>
            <person name="McGilp L."/>
            <person name="Shao M."/>
            <person name="Duquette J."/>
            <person name="Hirsch C.N."/>
            <person name="Kimball J."/>
        </authorList>
    </citation>
    <scope>NUCLEOTIDE SEQUENCE</scope>
    <source>
        <tissue evidence="8">Fresh leaf tissue</tissue>
    </source>
</reference>
<dbReference type="PANTHER" id="PTHR23138">
    <property type="entry name" value="RAN BINDING PROTEIN"/>
    <property type="match status" value="1"/>
</dbReference>
<dbReference type="InterPro" id="IPR045207">
    <property type="entry name" value="RanBD_NUP50_plant"/>
</dbReference>
<dbReference type="GO" id="GO:0005643">
    <property type="term" value="C:nuclear pore"/>
    <property type="evidence" value="ECO:0007669"/>
    <property type="project" value="UniProtKB-SubCell"/>
</dbReference>
<reference evidence="8" key="2">
    <citation type="submission" date="2021-02" db="EMBL/GenBank/DDBJ databases">
        <authorList>
            <person name="Kimball J.A."/>
            <person name="Haas M.W."/>
            <person name="Macchietto M."/>
            <person name="Kono T."/>
            <person name="Duquette J."/>
            <person name="Shao M."/>
        </authorList>
    </citation>
    <scope>NUCLEOTIDE SEQUENCE</scope>
    <source>
        <tissue evidence="8">Fresh leaf tissue</tissue>
    </source>
</reference>
<dbReference type="SMART" id="SM00160">
    <property type="entry name" value="RanBD"/>
    <property type="match status" value="1"/>
</dbReference>
<feature type="compositionally biased region" description="Basic and acidic residues" evidence="6">
    <location>
        <begin position="120"/>
        <end position="155"/>
    </location>
</feature>
<dbReference type="PROSITE" id="PS50196">
    <property type="entry name" value="RANBD1"/>
    <property type="match status" value="1"/>
</dbReference>
<dbReference type="Proteomes" id="UP000729402">
    <property type="component" value="Unassembled WGS sequence"/>
</dbReference>
<keyword evidence="3" id="KW-0811">Translocation</keyword>
<proteinExistence type="predicted"/>
<dbReference type="Pfam" id="PF00638">
    <property type="entry name" value="Ran_BP1"/>
    <property type="match status" value="1"/>
</dbReference>